<evidence type="ECO:0000256" key="5">
    <source>
        <dbReference type="SAM" id="Phobius"/>
    </source>
</evidence>
<dbReference type="Proteomes" id="UP001159405">
    <property type="component" value="Unassembled WGS sequence"/>
</dbReference>
<feature type="compositionally biased region" description="Polar residues" evidence="4">
    <location>
        <begin position="530"/>
        <end position="560"/>
    </location>
</feature>
<feature type="transmembrane region" description="Helical" evidence="5">
    <location>
        <begin position="456"/>
        <end position="478"/>
    </location>
</feature>
<feature type="domain" description="CUB" evidence="7">
    <location>
        <begin position="306"/>
        <end position="446"/>
    </location>
</feature>
<gene>
    <name evidence="8" type="ORF">PLOB_00014807</name>
</gene>
<name>A0ABN8NH99_9CNID</name>
<evidence type="ECO:0000313" key="9">
    <source>
        <dbReference type="Proteomes" id="UP001159405"/>
    </source>
</evidence>
<feature type="region of interest" description="Disordered" evidence="4">
    <location>
        <begin position="496"/>
        <end position="518"/>
    </location>
</feature>
<reference evidence="8 9" key="1">
    <citation type="submission" date="2022-05" db="EMBL/GenBank/DDBJ databases">
        <authorList>
            <consortium name="Genoscope - CEA"/>
            <person name="William W."/>
        </authorList>
    </citation>
    <scope>NUCLEOTIDE SEQUENCE [LARGE SCALE GENOMIC DNA]</scope>
</reference>
<dbReference type="PROSITE" id="PS01180">
    <property type="entry name" value="CUB"/>
    <property type="match status" value="3"/>
</dbReference>
<evidence type="ECO:0000256" key="1">
    <source>
        <dbReference type="ARBA" id="ARBA00022737"/>
    </source>
</evidence>
<proteinExistence type="predicted"/>
<comment type="caution">
    <text evidence="3">Lacks conserved residue(s) required for the propagation of feature annotation.</text>
</comment>
<protein>
    <recommendedName>
        <fullName evidence="7">CUB domain-containing protein</fullName>
    </recommendedName>
</protein>
<dbReference type="PANTHER" id="PTHR24251:SF37">
    <property type="entry name" value="CUB DOMAIN-CONTAINING PROTEIN"/>
    <property type="match status" value="1"/>
</dbReference>
<keyword evidence="5" id="KW-0812">Transmembrane</keyword>
<accession>A0ABN8NH99</accession>
<dbReference type="EMBL" id="CALNXK010000019">
    <property type="protein sequence ID" value="CAH3107165.1"/>
    <property type="molecule type" value="Genomic_DNA"/>
</dbReference>
<keyword evidence="1" id="KW-0677">Repeat</keyword>
<evidence type="ECO:0000259" key="7">
    <source>
        <dbReference type="PROSITE" id="PS01180"/>
    </source>
</evidence>
<feature type="domain" description="CUB" evidence="7">
    <location>
        <begin position="31"/>
        <end position="166"/>
    </location>
</feature>
<feature type="compositionally biased region" description="Pro residues" evidence="4">
    <location>
        <begin position="563"/>
        <end position="580"/>
    </location>
</feature>
<feature type="region of interest" description="Disordered" evidence="4">
    <location>
        <begin position="530"/>
        <end position="610"/>
    </location>
</feature>
<evidence type="ECO:0000256" key="3">
    <source>
        <dbReference type="PROSITE-ProRule" id="PRU00059"/>
    </source>
</evidence>
<dbReference type="Gene3D" id="2.60.120.290">
    <property type="entry name" value="Spermadhesin, CUB domain"/>
    <property type="match status" value="3"/>
</dbReference>
<organism evidence="8 9">
    <name type="scientific">Porites lobata</name>
    <dbReference type="NCBI Taxonomy" id="104759"/>
    <lineage>
        <taxon>Eukaryota</taxon>
        <taxon>Metazoa</taxon>
        <taxon>Cnidaria</taxon>
        <taxon>Anthozoa</taxon>
        <taxon>Hexacorallia</taxon>
        <taxon>Scleractinia</taxon>
        <taxon>Fungiina</taxon>
        <taxon>Poritidae</taxon>
        <taxon>Porites</taxon>
    </lineage>
</organism>
<evidence type="ECO:0000313" key="8">
    <source>
        <dbReference type="EMBL" id="CAH3107165.1"/>
    </source>
</evidence>
<keyword evidence="5" id="KW-0472">Membrane</keyword>
<keyword evidence="6" id="KW-0732">Signal</keyword>
<comment type="caution">
    <text evidence="8">The sequence shown here is derived from an EMBL/GenBank/DDBJ whole genome shotgun (WGS) entry which is preliminary data.</text>
</comment>
<evidence type="ECO:0000256" key="2">
    <source>
        <dbReference type="ARBA" id="ARBA00023157"/>
    </source>
</evidence>
<sequence length="610" mass="67867">MATTGINVLGITLAIWTAAVFAHDISLRETCPTNTSVEFASKFYQRRILSPNYPYRYFLTDSNCSWLIQCNLFNGSGYIIEVVINAFSLEGSENSLSFYDGDSPTTSRLLGTYRRSYSPDHGVFYTTGPFLYIELKVLQKPRWGTDGYWRWREYDRGRFNISYLAVKKETICSPPFSDSKVQWLHGSSGTLFGPNYPNPYANAIGTRSCTWVISVSTGNMVNLTFEHSLYEAVGTHGSVEVRDGQSAHDEMIFNAGSGNQFSVYSAGRYMRIKFSFFISGRDGNQGRGLRAHFKATPLYMRETCLPGNKLNPQLLLTGDQGTLKSPMKYYPPNLYCRWSIKVPGEKPVELTFKRIDTARSCTDWDHAKHICLSYECEDYVEVQWVERNYTMVRKKYCGFLYKAKDKYHKLPDAIISTNGSLTVIFSSNAKATGIKHSGFEATFKVVDPSNGKTRKMAIGVSVGVVMLIALVTSIVCFVRRRKARALSNQLTTPLTRANAGDTGHVTAMETRNNSRDTSLAATRAITTASYGTQTSPLSPQATGQHSVNLSPSMNSVSLQKIPSGPPPAYPGSPDSSPPYPGIVEVPQYPPPGQSYPWEQRPQPSAPPPRP</sequence>
<keyword evidence="5" id="KW-1133">Transmembrane helix</keyword>
<keyword evidence="2" id="KW-1015">Disulfide bond</keyword>
<feature type="signal peptide" evidence="6">
    <location>
        <begin position="1"/>
        <end position="22"/>
    </location>
</feature>
<dbReference type="InterPro" id="IPR000859">
    <property type="entry name" value="CUB_dom"/>
</dbReference>
<dbReference type="SUPFAM" id="SSF49854">
    <property type="entry name" value="Spermadhesin, CUB domain"/>
    <property type="match status" value="3"/>
</dbReference>
<evidence type="ECO:0000256" key="6">
    <source>
        <dbReference type="SAM" id="SignalP"/>
    </source>
</evidence>
<feature type="chain" id="PRO_5045551554" description="CUB domain-containing protein" evidence="6">
    <location>
        <begin position="23"/>
        <end position="610"/>
    </location>
</feature>
<dbReference type="SMART" id="SM00042">
    <property type="entry name" value="CUB"/>
    <property type="match status" value="3"/>
</dbReference>
<dbReference type="Pfam" id="PF00431">
    <property type="entry name" value="CUB"/>
    <property type="match status" value="2"/>
</dbReference>
<evidence type="ECO:0000256" key="4">
    <source>
        <dbReference type="SAM" id="MobiDB-lite"/>
    </source>
</evidence>
<dbReference type="InterPro" id="IPR035914">
    <property type="entry name" value="Sperma_CUB_dom_sf"/>
</dbReference>
<feature type="domain" description="CUB" evidence="7">
    <location>
        <begin position="172"/>
        <end position="296"/>
    </location>
</feature>
<feature type="compositionally biased region" description="Polar residues" evidence="4">
    <location>
        <begin position="509"/>
        <end position="518"/>
    </location>
</feature>
<dbReference type="PANTHER" id="PTHR24251">
    <property type="entry name" value="OVOCHYMASE-RELATED"/>
    <property type="match status" value="1"/>
</dbReference>
<dbReference type="CDD" id="cd00041">
    <property type="entry name" value="CUB"/>
    <property type="match status" value="3"/>
</dbReference>
<keyword evidence="9" id="KW-1185">Reference proteome</keyword>